<accession>A0A554SA12</accession>
<dbReference type="EMBL" id="VLNT01000006">
    <property type="protein sequence ID" value="TSD63190.1"/>
    <property type="molecule type" value="Genomic_DNA"/>
</dbReference>
<proteinExistence type="predicted"/>
<reference evidence="5 6" key="1">
    <citation type="submission" date="2019-07" db="EMBL/GenBank/DDBJ databases">
        <authorList>
            <person name="Zhao L.H."/>
        </authorList>
    </citation>
    <scope>NUCLEOTIDE SEQUENCE [LARGE SCALE GENOMIC DNA]</scope>
    <source>
        <strain evidence="5 6">Co35</strain>
    </source>
</reference>
<dbReference type="Proteomes" id="UP000316988">
    <property type="component" value="Unassembled WGS sequence"/>
</dbReference>
<evidence type="ECO:0000313" key="5">
    <source>
        <dbReference type="EMBL" id="TSD63190.1"/>
    </source>
</evidence>
<name>A0A554SA12_9ACTN</name>
<organism evidence="5 6">
    <name type="scientific">Aeromicrobium piscarium</name>
    <dbReference type="NCBI Taxonomy" id="2590901"/>
    <lineage>
        <taxon>Bacteria</taxon>
        <taxon>Bacillati</taxon>
        <taxon>Actinomycetota</taxon>
        <taxon>Actinomycetes</taxon>
        <taxon>Propionibacteriales</taxon>
        <taxon>Nocardioidaceae</taxon>
        <taxon>Aeromicrobium</taxon>
    </lineage>
</organism>
<dbReference type="InterPro" id="IPR050765">
    <property type="entry name" value="Riboflavin_Biosynth_HTPR"/>
</dbReference>
<sequence>MLDTADLARRYAYPDDLDRPWVRMNFAASVDGSATAEDGLSGALGGDPDATVFAVLRSLCDVVLVAAGTARAEGYAPVEADEVHTEIRAGLGLDPVPPIAVVSRSLDLPEALVAPGQIVITSAASPPERRAELAEVMEVVVAGEEAVHLPTALAALHDRGLRRVLCEGGPSLHGALTADDLVDELCLTIAPLLTAGHGPRIAHSDHFAGRSLSLGHLLEVDDVLLTRWLRARS</sequence>
<dbReference type="InterPro" id="IPR024072">
    <property type="entry name" value="DHFR-like_dom_sf"/>
</dbReference>
<dbReference type="PANTHER" id="PTHR38011:SF7">
    <property type="entry name" value="2,5-DIAMINO-6-RIBOSYLAMINO-4(3H)-PYRIMIDINONE 5'-PHOSPHATE REDUCTASE"/>
    <property type="match status" value="1"/>
</dbReference>
<comment type="caution">
    <text evidence="5">The sequence shown here is derived from an EMBL/GenBank/DDBJ whole genome shotgun (WGS) entry which is preliminary data.</text>
</comment>
<dbReference type="GO" id="GO:0008703">
    <property type="term" value="F:5-amino-6-(5-phosphoribosylamino)uracil reductase activity"/>
    <property type="evidence" value="ECO:0007669"/>
    <property type="project" value="InterPro"/>
</dbReference>
<evidence type="ECO:0000256" key="1">
    <source>
        <dbReference type="ARBA" id="ARBA00005104"/>
    </source>
</evidence>
<keyword evidence="6" id="KW-1185">Reference proteome</keyword>
<keyword evidence="2" id="KW-0521">NADP</keyword>
<dbReference type="GO" id="GO:0009231">
    <property type="term" value="P:riboflavin biosynthetic process"/>
    <property type="evidence" value="ECO:0007669"/>
    <property type="project" value="InterPro"/>
</dbReference>
<comment type="pathway">
    <text evidence="1">Cofactor biosynthesis; riboflavin biosynthesis.</text>
</comment>
<feature type="domain" description="Bacterial bifunctional deaminase-reductase C-terminal" evidence="4">
    <location>
        <begin position="20"/>
        <end position="208"/>
    </location>
</feature>
<keyword evidence="3" id="KW-0560">Oxidoreductase</keyword>
<evidence type="ECO:0000256" key="2">
    <source>
        <dbReference type="ARBA" id="ARBA00022857"/>
    </source>
</evidence>
<evidence type="ECO:0000256" key="3">
    <source>
        <dbReference type="ARBA" id="ARBA00023002"/>
    </source>
</evidence>
<dbReference type="Pfam" id="PF01872">
    <property type="entry name" value="RibD_C"/>
    <property type="match status" value="1"/>
</dbReference>
<gene>
    <name evidence="5" type="ORF">FNM00_09760</name>
</gene>
<dbReference type="RefSeq" id="WP_143913244.1">
    <property type="nucleotide sequence ID" value="NZ_VLNT01000006.1"/>
</dbReference>
<protein>
    <submittedName>
        <fullName evidence="5">Pyrimidine reductase family protein</fullName>
    </submittedName>
</protein>
<dbReference type="InterPro" id="IPR002734">
    <property type="entry name" value="RibDG_C"/>
</dbReference>
<dbReference type="AlphaFoldDB" id="A0A554SA12"/>
<dbReference type="SUPFAM" id="SSF53597">
    <property type="entry name" value="Dihydrofolate reductase-like"/>
    <property type="match status" value="1"/>
</dbReference>
<evidence type="ECO:0000259" key="4">
    <source>
        <dbReference type="Pfam" id="PF01872"/>
    </source>
</evidence>
<dbReference type="OrthoDB" id="5243299at2"/>
<evidence type="ECO:0000313" key="6">
    <source>
        <dbReference type="Proteomes" id="UP000316988"/>
    </source>
</evidence>
<dbReference type="PANTHER" id="PTHR38011">
    <property type="entry name" value="DIHYDROFOLATE REDUCTASE FAMILY PROTEIN (AFU_ORTHOLOGUE AFUA_8G06820)"/>
    <property type="match status" value="1"/>
</dbReference>
<dbReference type="Gene3D" id="3.40.430.10">
    <property type="entry name" value="Dihydrofolate Reductase, subunit A"/>
    <property type="match status" value="1"/>
</dbReference>